<gene>
    <name evidence="1" type="ORF">DPEC_G00284110</name>
</gene>
<sequence length="99" mass="10633">MRRYRPGVGMGVYPFMFPSVISALPMANRPAPPLAQRLEVQQLSSSGSTPSPAALEGHFACQCQRGGIPHRCCNMKHTSSSSPGGSHSANPERRHSESD</sequence>
<evidence type="ECO:0000313" key="1">
    <source>
        <dbReference type="EMBL" id="KAJ7991462.1"/>
    </source>
</evidence>
<protein>
    <submittedName>
        <fullName evidence="1">Uncharacterized protein</fullName>
    </submittedName>
</protein>
<name>A0ACC2FJF6_DALPE</name>
<proteinExistence type="predicted"/>
<dbReference type="Proteomes" id="UP001157502">
    <property type="component" value="Chromosome 26"/>
</dbReference>
<organism evidence="1 2">
    <name type="scientific">Dallia pectoralis</name>
    <name type="common">Alaska blackfish</name>
    <dbReference type="NCBI Taxonomy" id="75939"/>
    <lineage>
        <taxon>Eukaryota</taxon>
        <taxon>Metazoa</taxon>
        <taxon>Chordata</taxon>
        <taxon>Craniata</taxon>
        <taxon>Vertebrata</taxon>
        <taxon>Euteleostomi</taxon>
        <taxon>Actinopterygii</taxon>
        <taxon>Neopterygii</taxon>
        <taxon>Teleostei</taxon>
        <taxon>Protacanthopterygii</taxon>
        <taxon>Esociformes</taxon>
        <taxon>Umbridae</taxon>
        <taxon>Dallia</taxon>
    </lineage>
</organism>
<reference evidence="1" key="1">
    <citation type="submission" date="2021-05" db="EMBL/GenBank/DDBJ databases">
        <authorList>
            <person name="Pan Q."/>
            <person name="Jouanno E."/>
            <person name="Zahm M."/>
            <person name="Klopp C."/>
            <person name="Cabau C."/>
            <person name="Louis A."/>
            <person name="Berthelot C."/>
            <person name="Parey E."/>
            <person name="Roest Crollius H."/>
            <person name="Montfort J."/>
            <person name="Robinson-Rechavi M."/>
            <person name="Bouchez O."/>
            <person name="Lampietro C."/>
            <person name="Lopez Roques C."/>
            <person name="Donnadieu C."/>
            <person name="Postlethwait J."/>
            <person name="Bobe J."/>
            <person name="Dillon D."/>
            <person name="Chandos A."/>
            <person name="von Hippel F."/>
            <person name="Guiguen Y."/>
        </authorList>
    </citation>
    <scope>NUCLEOTIDE SEQUENCE</scope>
    <source>
        <strain evidence="1">YG-Jan2019</strain>
    </source>
</reference>
<evidence type="ECO:0000313" key="2">
    <source>
        <dbReference type="Proteomes" id="UP001157502"/>
    </source>
</evidence>
<dbReference type="EMBL" id="CM055753">
    <property type="protein sequence ID" value="KAJ7991462.1"/>
    <property type="molecule type" value="Genomic_DNA"/>
</dbReference>
<accession>A0ACC2FJF6</accession>
<keyword evidence="2" id="KW-1185">Reference proteome</keyword>
<comment type="caution">
    <text evidence="1">The sequence shown here is derived from an EMBL/GenBank/DDBJ whole genome shotgun (WGS) entry which is preliminary data.</text>
</comment>